<name>A0ABU2L1Z2_9ACTN</name>
<keyword evidence="1" id="KW-0812">Transmembrane</keyword>
<reference evidence="3" key="1">
    <citation type="submission" date="2023-07" db="EMBL/GenBank/DDBJ databases">
        <title>30 novel species of actinomycetes from the DSMZ collection.</title>
        <authorList>
            <person name="Nouioui I."/>
        </authorList>
    </citation>
    <scope>NUCLEOTIDE SEQUENCE [LARGE SCALE GENOMIC DNA]</scope>
    <source>
        <strain evidence="3">DSM 44917</strain>
    </source>
</reference>
<proteinExistence type="predicted"/>
<evidence type="ECO:0000256" key="1">
    <source>
        <dbReference type="SAM" id="Phobius"/>
    </source>
</evidence>
<evidence type="ECO:0008006" key="4">
    <source>
        <dbReference type="Google" id="ProtNLM"/>
    </source>
</evidence>
<dbReference type="RefSeq" id="WP_311628476.1">
    <property type="nucleotide sequence ID" value="NZ_JAVREN010000001.1"/>
</dbReference>
<keyword evidence="3" id="KW-1185">Reference proteome</keyword>
<protein>
    <recommendedName>
        <fullName evidence="4">Small hydrophobic protein</fullName>
    </recommendedName>
</protein>
<keyword evidence="1" id="KW-0472">Membrane</keyword>
<gene>
    <name evidence="2" type="ORF">RM780_01140</name>
</gene>
<organism evidence="2 3">
    <name type="scientific">Streptomyces boetiae</name>
    <dbReference type="NCBI Taxonomy" id="3075541"/>
    <lineage>
        <taxon>Bacteria</taxon>
        <taxon>Bacillati</taxon>
        <taxon>Actinomycetota</taxon>
        <taxon>Actinomycetes</taxon>
        <taxon>Kitasatosporales</taxon>
        <taxon>Streptomycetaceae</taxon>
        <taxon>Streptomyces</taxon>
    </lineage>
</organism>
<dbReference type="Proteomes" id="UP001183388">
    <property type="component" value="Unassembled WGS sequence"/>
</dbReference>
<comment type="caution">
    <text evidence="2">The sequence shown here is derived from an EMBL/GenBank/DDBJ whole genome shotgun (WGS) entry which is preliminary data.</text>
</comment>
<sequence length="51" mass="5500">MILIVGALAVLGFLIGAAAHLPPSVSLIAGAVIGCWLIAFAVRERRWGRWW</sequence>
<dbReference type="EMBL" id="JAVREN010000001">
    <property type="protein sequence ID" value="MDT0305571.1"/>
    <property type="molecule type" value="Genomic_DNA"/>
</dbReference>
<feature type="transmembrane region" description="Helical" evidence="1">
    <location>
        <begin position="28"/>
        <end position="43"/>
    </location>
</feature>
<evidence type="ECO:0000313" key="3">
    <source>
        <dbReference type="Proteomes" id="UP001183388"/>
    </source>
</evidence>
<accession>A0ABU2L1Z2</accession>
<keyword evidence="1" id="KW-1133">Transmembrane helix</keyword>
<evidence type="ECO:0000313" key="2">
    <source>
        <dbReference type="EMBL" id="MDT0305571.1"/>
    </source>
</evidence>